<dbReference type="EMBL" id="JAWDGP010001678">
    <property type="protein sequence ID" value="KAK3789193.1"/>
    <property type="molecule type" value="Genomic_DNA"/>
</dbReference>
<protein>
    <submittedName>
        <fullName evidence="1">Uncharacterized protein</fullName>
    </submittedName>
</protein>
<evidence type="ECO:0000313" key="1">
    <source>
        <dbReference type="EMBL" id="KAK3789193.1"/>
    </source>
</evidence>
<dbReference type="Proteomes" id="UP001283361">
    <property type="component" value="Unassembled WGS sequence"/>
</dbReference>
<comment type="caution">
    <text evidence="1">The sequence shown here is derived from an EMBL/GenBank/DDBJ whole genome shotgun (WGS) entry which is preliminary data.</text>
</comment>
<organism evidence="1 2">
    <name type="scientific">Elysia crispata</name>
    <name type="common">lettuce slug</name>
    <dbReference type="NCBI Taxonomy" id="231223"/>
    <lineage>
        <taxon>Eukaryota</taxon>
        <taxon>Metazoa</taxon>
        <taxon>Spiralia</taxon>
        <taxon>Lophotrochozoa</taxon>
        <taxon>Mollusca</taxon>
        <taxon>Gastropoda</taxon>
        <taxon>Heterobranchia</taxon>
        <taxon>Euthyneura</taxon>
        <taxon>Panpulmonata</taxon>
        <taxon>Sacoglossa</taxon>
        <taxon>Placobranchoidea</taxon>
        <taxon>Plakobranchidae</taxon>
        <taxon>Elysia</taxon>
    </lineage>
</organism>
<sequence>MLIRPDTARRLRLQIQAFTCHNRRSSITEMGQIGRGFLHGPSATTAPPCTFVQPQTSSLSSQRHPYCPARDLQFVQPETSSLSSQRPPVCPARDLQFVQQGTSSPVVQPDIHIVQPEIPRLYDQRPPSCPFSNLQVIQPGCPSRELLVVQSETSSFFSQIFPGCPTRDLQVVHLESPTLSSQRPPACPARSFQVVQPETSRLSSQKPPGFPARNLQVVHLESPTLSSQRPPACPARSFQVVQPETSMLSSQKPPFARPFDKSDALSCLTTFYKRITLFQINTSLKCNLRTSRLDKTQDKCLFNKYSLLAPSIRRRILLIICQEYPTSFPTHSVSVRQRQTELVIARSGALSTEWRPSPVLLHRGSQPRLLDTPRVVACWGLITPERGCLLDLSDRVSAAGSALALSFRVSGEP</sequence>
<gene>
    <name evidence="1" type="ORF">RRG08_001584</name>
</gene>
<dbReference type="AlphaFoldDB" id="A0AAE1E195"/>
<name>A0AAE1E195_9GAST</name>
<reference evidence="1" key="1">
    <citation type="journal article" date="2023" name="G3 (Bethesda)">
        <title>A reference genome for the long-term kleptoplast-retaining sea slug Elysia crispata morphotype clarki.</title>
        <authorList>
            <person name="Eastman K.E."/>
            <person name="Pendleton A.L."/>
            <person name="Shaikh M.A."/>
            <person name="Suttiyut T."/>
            <person name="Ogas R."/>
            <person name="Tomko P."/>
            <person name="Gavelis G."/>
            <person name="Widhalm J.R."/>
            <person name="Wisecaver J.H."/>
        </authorList>
    </citation>
    <scope>NUCLEOTIDE SEQUENCE</scope>
    <source>
        <strain evidence="1">ECLA1</strain>
    </source>
</reference>
<proteinExistence type="predicted"/>
<keyword evidence="2" id="KW-1185">Reference proteome</keyword>
<evidence type="ECO:0000313" key="2">
    <source>
        <dbReference type="Proteomes" id="UP001283361"/>
    </source>
</evidence>
<accession>A0AAE1E195</accession>